<protein>
    <recommendedName>
        <fullName evidence="1">DnaJ homologue subfamily C member 28 conserved domain-containing protein</fullName>
    </recommendedName>
</protein>
<name>A0A0P1INP2_9RHOB</name>
<dbReference type="STRING" id="1715693.PH7735_01183"/>
<proteinExistence type="predicted"/>
<accession>A0A0P1INP2</accession>
<organism evidence="2 3">
    <name type="scientific">Shimia thalassica</name>
    <dbReference type="NCBI Taxonomy" id="1715693"/>
    <lineage>
        <taxon>Bacteria</taxon>
        <taxon>Pseudomonadati</taxon>
        <taxon>Pseudomonadota</taxon>
        <taxon>Alphaproteobacteria</taxon>
        <taxon>Rhodobacterales</taxon>
        <taxon>Roseobacteraceae</taxon>
    </lineage>
</organism>
<keyword evidence="3" id="KW-1185">Reference proteome</keyword>
<dbReference type="GeneID" id="83880246"/>
<dbReference type="Proteomes" id="UP000051870">
    <property type="component" value="Unassembled WGS sequence"/>
</dbReference>
<dbReference type="InterPro" id="IPR052573">
    <property type="entry name" value="DnaJ_C_subfamily_28"/>
</dbReference>
<dbReference type="EMBL" id="CYTW01000001">
    <property type="protein sequence ID" value="CUJ90057.1"/>
    <property type="molecule type" value="Genomic_DNA"/>
</dbReference>
<evidence type="ECO:0000313" key="3">
    <source>
        <dbReference type="Proteomes" id="UP000051870"/>
    </source>
</evidence>
<dbReference type="AlphaFoldDB" id="A0A0P1INP2"/>
<dbReference type="PANTHER" id="PTHR39158:SF1">
    <property type="entry name" value="DNAJ HOMOLOG SUBFAMILY C MEMBER 28"/>
    <property type="match status" value="1"/>
</dbReference>
<gene>
    <name evidence="2" type="ORF">PH7735_01183</name>
</gene>
<dbReference type="Pfam" id="PF09350">
    <property type="entry name" value="DJC28_CD"/>
    <property type="match status" value="1"/>
</dbReference>
<sequence length="101" mass="11598">MDHPLFDLINQKILAAQEAGDFDNLEGAGKPLPKEDDPENAMLNRLVRESGGAPEFVLLSREMARLRAELRETDDRTRRQDLLKEMSMMDARLELARKGYR</sequence>
<reference evidence="3" key="1">
    <citation type="submission" date="2015-09" db="EMBL/GenBank/DDBJ databases">
        <authorList>
            <person name="Rodrigo-Torres Lidia"/>
            <person name="Arahal R.David."/>
        </authorList>
    </citation>
    <scope>NUCLEOTIDE SEQUENCE [LARGE SCALE GENOMIC DNA]</scope>
    <source>
        <strain evidence="3">CECT 7735</strain>
    </source>
</reference>
<evidence type="ECO:0000259" key="1">
    <source>
        <dbReference type="Pfam" id="PF09350"/>
    </source>
</evidence>
<dbReference type="PANTHER" id="PTHR39158">
    <property type="entry name" value="OS08G0560600 PROTEIN"/>
    <property type="match status" value="1"/>
</dbReference>
<feature type="domain" description="DnaJ homologue subfamily C member 28 conserved" evidence="1">
    <location>
        <begin position="8"/>
        <end position="71"/>
    </location>
</feature>
<dbReference type="InterPro" id="IPR018961">
    <property type="entry name" value="DnaJ_homolog_subfam-C_membr-28"/>
</dbReference>
<evidence type="ECO:0000313" key="2">
    <source>
        <dbReference type="EMBL" id="CUJ90057.1"/>
    </source>
</evidence>
<dbReference type="RefSeq" id="WP_058310337.1">
    <property type="nucleotide sequence ID" value="NZ_CANLZE010000001.1"/>
</dbReference>